<dbReference type="InterPro" id="IPR013602">
    <property type="entry name" value="Dynein_heavy_linker"/>
</dbReference>
<dbReference type="EMBL" id="BLLF01002544">
    <property type="protein sequence ID" value="GFH24470.1"/>
    <property type="molecule type" value="Genomic_DNA"/>
</dbReference>
<accession>A0A699ZTF9</accession>
<organism evidence="2 3">
    <name type="scientific">Haematococcus lacustris</name>
    <name type="common">Green alga</name>
    <name type="synonym">Haematococcus pluvialis</name>
    <dbReference type="NCBI Taxonomy" id="44745"/>
    <lineage>
        <taxon>Eukaryota</taxon>
        <taxon>Viridiplantae</taxon>
        <taxon>Chlorophyta</taxon>
        <taxon>core chlorophytes</taxon>
        <taxon>Chlorophyceae</taxon>
        <taxon>CS clade</taxon>
        <taxon>Chlamydomonadales</taxon>
        <taxon>Haematococcaceae</taxon>
        <taxon>Haematococcus</taxon>
    </lineage>
</organism>
<gene>
    <name evidence="2" type="ORF">HaLaN_22276</name>
</gene>
<dbReference type="AlphaFoldDB" id="A0A699ZTF9"/>
<evidence type="ECO:0000313" key="3">
    <source>
        <dbReference type="Proteomes" id="UP000485058"/>
    </source>
</evidence>
<protein>
    <submittedName>
        <fullName evidence="2">Dynein heavy chain</fullName>
    </submittedName>
</protein>
<evidence type="ECO:0000259" key="1">
    <source>
        <dbReference type="Pfam" id="PF08393"/>
    </source>
</evidence>
<keyword evidence="3" id="KW-1185">Reference proteome</keyword>
<reference evidence="2 3" key="1">
    <citation type="submission" date="2020-02" db="EMBL/GenBank/DDBJ databases">
        <title>Draft genome sequence of Haematococcus lacustris strain NIES-144.</title>
        <authorList>
            <person name="Morimoto D."/>
            <person name="Nakagawa S."/>
            <person name="Yoshida T."/>
            <person name="Sawayama S."/>
        </authorList>
    </citation>
    <scope>NUCLEOTIDE SEQUENCE [LARGE SCALE GENOMIC DNA]</scope>
    <source>
        <strain evidence="2 3">NIES-144</strain>
    </source>
</reference>
<sequence length="54" mass="6398">MVEELQRAVYKMGRLHRDDPVVLKTKELIDNFRPLLPLVNEVANPAMQDRHWSQ</sequence>
<dbReference type="Pfam" id="PF08393">
    <property type="entry name" value="DHC_N2"/>
    <property type="match status" value="1"/>
</dbReference>
<evidence type="ECO:0000313" key="2">
    <source>
        <dbReference type="EMBL" id="GFH24470.1"/>
    </source>
</evidence>
<feature type="non-terminal residue" evidence="2">
    <location>
        <position position="54"/>
    </location>
</feature>
<comment type="caution">
    <text evidence="2">The sequence shown here is derived from an EMBL/GenBank/DDBJ whole genome shotgun (WGS) entry which is preliminary data.</text>
</comment>
<feature type="domain" description="Dynein heavy chain linker" evidence="1">
    <location>
        <begin position="2"/>
        <end position="54"/>
    </location>
</feature>
<dbReference type="Proteomes" id="UP000485058">
    <property type="component" value="Unassembled WGS sequence"/>
</dbReference>
<name>A0A699ZTF9_HAELA</name>
<proteinExistence type="predicted"/>